<accession>A0A3N2Q0V9</accession>
<keyword evidence="2" id="KW-1185">Reference proteome</keyword>
<proteinExistence type="predicted"/>
<reference evidence="1 2" key="1">
    <citation type="journal article" date="2018" name="Mol. Ecol.">
        <title>The obligate alkalophilic soda-lake fungus Sodiomyces alkalinus has shifted to a protein diet.</title>
        <authorList>
            <person name="Grum-Grzhimaylo A.A."/>
            <person name="Falkoski D.L."/>
            <person name="van den Heuvel J."/>
            <person name="Valero-Jimenez C.A."/>
            <person name="Min B."/>
            <person name="Choi I.G."/>
            <person name="Lipzen A."/>
            <person name="Daum C.G."/>
            <person name="Aanen D.K."/>
            <person name="Tsang A."/>
            <person name="Henrissat B."/>
            <person name="Bilanenko E.N."/>
            <person name="de Vries R.P."/>
            <person name="van Kan J.A.L."/>
            <person name="Grigoriev I.V."/>
            <person name="Debets A.J.M."/>
        </authorList>
    </citation>
    <scope>NUCLEOTIDE SEQUENCE [LARGE SCALE GENOMIC DNA]</scope>
    <source>
        <strain evidence="1 2">F11</strain>
    </source>
</reference>
<protein>
    <submittedName>
        <fullName evidence="1">Uncharacterized protein</fullName>
    </submittedName>
</protein>
<name>A0A3N2Q0V9_SODAK</name>
<dbReference type="GeneID" id="39583271"/>
<dbReference type="RefSeq" id="XP_028468209.1">
    <property type="nucleotide sequence ID" value="XM_028614794.1"/>
</dbReference>
<sequence>MSHMTIIFPHPVQPVIMELELTNWNPGWPLAERMQANGKTRRNSLWPGNYDQWCTVRCMFHFLFSSSPRHAMLLDKTRSFRFWPPPPHFPYGWRSPNPLPAEKGGNECDANSKGLPNWATNNTYFHRTLQKPIQGDEVQGFGLATGMPDLVDHRIIASRIVLKEEKRPVPLAPAGRTI</sequence>
<evidence type="ECO:0000313" key="1">
    <source>
        <dbReference type="EMBL" id="ROT40403.1"/>
    </source>
</evidence>
<dbReference type="AlphaFoldDB" id="A0A3N2Q0V9"/>
<dbReference type="EMBL" id="ML119052">
    <property type="protein sequence ID" value="ROT40403.1"/>
    <property type="molecule type" value="Genomic_DNA"/>
</dbReference>
<organism evidence="1 2">
    <name type="scientific">Sodiomyces alkalinus (strain CBS 110278 / VKM F-3762 / F11)</name>
    <name type="common">Alkaliphilic filamentous fungus</name>
    <dbReference type="NCBI Taxonomy" id="1314773"/>
    <lineage>
        <taxon>Eukaryota</taxon>
        <taxon>Fungi</taxon>
        <taxon>Dikarya</taxon>
        <taxon>Ascomycota</taxon>
        <taxon>Pezizomycotina</taxon>
        <taxon>Sordariomycetes</taxon>
        <taxon>Hypocreomycetidae</taxon>
        <taxon>Glomerellales</taxon>
        <taxon>Plectosphaerellaceae</taxon>
        <taxon>Sodiomyces</taxon>
    </lineage>
</organism>
<gene>
    <name evidence="1" type="ORF">SODALDRAFT_376193</name>
</gene>
<dbReference type="Proteomes" id="UP000272025">
    <property type="component" value="Unassembled WGS sequence"/>
</dbReference>
<evidence type="ECO:0000313" key="2">
    <source>
        <dbReference type="Proteomes" id="UP000272025"/>
    </source>
</evidence>